<dbReference type="EMBL" id="LGRX02035656">
    <property type="protein sequence ID" value="KAK3233654.1"/>
    <property type="molecule type" value="Genomic_DNA"/>
</dbReference>
<evidence type="ECO:0000313" key="2">
    <source>
        <dbReference type="EMBL" id="KAK3233654.1"/>
    </source>
</evidence>
<reference evidence="2 3" key="1">
    <citation type="journal article" date="2015" name="Genome Biol. Evol.">
        <title>Comparative Genomics of a Bacterivorous Green Alga Reveals Evolutionary Causalities and Consequences of Phago-Mixotrophic Mode of Nutrition.</title>
        <authorList>
            <person name="Burns J.A."/>
            <person name="Paasch A."/>
            <person name="Narechania A."/>
            <person name="Kim E."/>
        </authorList>
    </citation>
    <scope>NUCLEOTIDE SEQUENCE [LARGE SCALE GENOMIC DNA]</scope>
    <source>
        <strain evidence="2 3">PLY_AMNH</strain>
    </source>
</reference>
<comment type="caution">
    <text evidence="2">The sequence shown here is derived from an EMBL/GenBank/DDBJ whole genome shotgun (WGS) entry which is preliminary data.</text>
</comment>
<keyword evidence="3" id="KW-1185">Reference proteome</keyword>
<gene>
    <name evidence="2" type="ORF">CYMTET_56061</name>
</gene>
<proteinExistence type="predicted"/>
<feature type="region of interest" description="Disordered" evidence="1">
    <location>
        <begin position="317"/>
        <end position="358"/>
    </location>
</feature>
<feature type="compositionally biased region" description="Basic residues" evidence="1">
    <location>
        <begin position="349"/>
        <end position="358"/>
    </location>
</feature>
<protein>
    <submittedName>
        <fullName evidence="2">Uncharacterized protein</fullName>
    </submittedName>
</protein>
<evidence type="ECO:0000313" key="3">
    <source>
        <dbReference type="Proteomes" id="UP001190700"/>
    </source>
</evidence>
<evidence type="ECO:0000256" key="1">
    <source>
        <dbReference type="SAM" id="MobiDB-lite"/>
    </source>
</evidence>
<name>A0AAE0BCX8_9CHLO</name>
<feature type="compositionally biased region" description="Polar residues" evidence="1">
    <location>
        <begin position="339"/>
        <end position="348"/>
    </location>
</feature>
<accession>A0AAE0BCX8</accession>
<organism evidence="2 3">
    <name type="scientific">Cymbomonas tetramitiformis</name>
    <dbReference type="NCBI Taxonomy" id="36881"/>
    <lineage>
        <taxon>Eukaryota</taxon>
        <taxon>Viridiplantae</taxon>
        <taxon>Chlorophyta</taxon>
        <taxon>Pyramimonadophyceae</taxon>
        <taxon>Pyramimonadales</taxon>
        <taxon>Pyramimonadaceae</taxon>
        <taxon>Cymbomonas</taxon>
    </lineage>
</organism>
<dbReference type="AlphaFoldDB" id="A0AAE0BCX8"/>
<sequence length="603" mass="64960">MYFLMKTSNLGSRYLVSYVKTLYVQCSSMRWRSSPRLPGSGAALGGKVGRGLPGGTESAAVLMPLTLGGLVQAFEALSATGEAAKETMHQLLLAIQGERAVDVQHKRTAERLINCKNTPKTMPQWLREAAAAAVQSFQEVGGIAFKSNRNSVYQQCEAQGMLMGAREKARTQRRKVMEWCLGQLQETYKKQTDSYGEWLLSQKGAQAVIPARISDVVKAVNEVMGTDTLLRTINAIKRVQAALEDEDKGEAELSKVAQTHAGDLIENLHGQNKLAVSSPDYENITQFRSGFGGKQRHVHLAAASPITVDAAGAAEFPSGASTDRSHNRHPAAKVANSPRPWSTNSGSRSARHSPRVKSARVIIAPKGRAVRDGPYHLREFNVSINEAENKRFSGQSMSSRAAAEYLGKEIMNVVDTVSAKPVPGGAPGRSRFESYLMQQRQHKAEGEQQEAASTDDTAEGERQPPSSDIRAIKGPSIDCVPPSLREDAQVSHGGYAPSIAPAKVQPPMSPSPGSTVPAAHQPETPSSPALSRAPSRFGVKGGTFVCPLALVGLGVEHGTAADVRRRKFGSQRALSTRVITTSYDGEAILHRSYEPPLAQKPFL</sequence>
<dbReference type="Proteomes" id="UP001190700">
    <property type="component" value="Unassembled WGS sequence"/>
</dbReference>
<feature type="region of interest" description="Disordered" evidence="1">
    <location>
        <begin position="438"/>
        <end position="534"/>
    </location>
</feature>